<evidence type="ECO:0000256" key="1">
    <source>
        <dbReference type="SAM" id="MobiDB-lite"/>
    </source>
</evidence>
<dbReference type="AlphaFoldDB" id="A0A430Q6W6"/>
<feature type="region of interest" description="Disordered" evidence="1">
    <location>
        <begin position="1"/>
        <end position="28"/>
    </location>
</feature>
<protein>
    <submittedName>
        <fullName evidence="2">Uncharacterized protein</fullName>
    </submittedName>
</protein>
<dbReference type="EMBL" id="QMKO01002481">
    <property type="protein sequence ID" value="RTG83376.1"/>
    <property type="molecule type" value="Genomic_DNA"/>
</dbReference>
<gene>
    <name evidence="2" type="ORF">DC041_0012140</name>
</gene>
<proteinExistence type="predicted"/>
<keyword evidence="3" id="KW-1185">Reference proteome</keyword>
<comment type="caution">
    <text evidence="2">The sequence shown here is derived from an EMBL/GenBank/DDBJ whole genome shotgun (WGS) entry which is preliminary data.</text>
</comment>
<evidence type="ECO:0000313" key="3">
    <source>
        <dbReference type="Proteomes" id="UP000290809"/>
    </source>
</evidence>
<dbReference type="STRING" id="6184.A0A430Q6W6"/>
<evidence type="ECO:0000313" key="2">
    <source>
        <dbReference type="EMBL" id="RTG83376.1"/>
    </source>
</evidence>
<organism evidence="2 3">
    <name type="scientific">Schistosoma bovis</name>
    <name type="common">Blood fluke</name>
    <dbReference type="NCBI Taxonomy" id="6184"/>
    <lineage>
        <taxon>Eukaryota</taxon>
        <taxon>Metazoa</taxon>
        <taxon>Spiralia</taxon>
        <taxon>Lophotrochozoa</taxon>
        <taxon>Platyhelminthes</taxon>
        <taxon>Trematoda</taxon>
        <taxon>Digenea</taxon>
        <taxon>Strigeidida</taxon>
        <taxon>Schistosomatoidea</taxon>
        <taxon>Schistosomatidae</taxon>
        <taxon>Schistosoma</taxon>
    </lineage>
</organism>
<sequence length="183" mass="19923">MTAVRRGGVRKGLNNTQDHCIHNQPPSSIPVIPPTSTFNAKLPLSASFSNVTIANDSSAQNIVPGLLKPRSKLHIGASNVRTLCQIGQQASLARTLESRTIHVCCVPETRVQDPSVVIHLTSPQQDEEPTRYTLRVGIALSMRAEQALIRKDGDTRRCLFVVSAYKILVASEFNVGSLKKAET</sequence>
<name>A0A430Q6W6_SCHBO</name>
<dbReference type="Proteomes" id="UP000290809">
    <property type="component" value="Unassembled WGS sequence"/>
</dbReference>
<accession>A0A430Q6W6</accession>
<reference evidence="2 3" key="1">
    <citation type="journal article" date="2019" name="PLoS Pathog.">
        <title>Genome sequence of the bovine parasite Schistosoma bovis Tanzania.</title>
        <authorList>
            <person name="Oey H."/>
            <person name="Zakrzewski M."/>
            <person name="Gobert G."/>
            <person name="Gravermann K."/>
            <person name="Stoye J."/>
            <person name="Jones M."/>
            <person name="Mcmanus D."/>
            <person name="Krause L."/>
        </authorList>
    </citation>
    <scope>NUCLEOTIDE SEQUENCE [LARGE SCALE GENOMIC DNA]</scope>
    <source>
        <strain evidence="2 3">TAN1997</strain>
    </source>
</reference>